<name>A0A7Y5EL73_9GAMM</name>
<sequence>MSQANYVLWIAQQQPDAEVQQCIRSEGYQLLHTAEVTEIVGLCQDYQPALAFIDCDLPQMALPDLVSLVCRKLPAAQIISMVGNDQSELASDTLQSGAIDYLLKPFFCSQLKTSIRNATAMSRGLKDLVAVSHASRQILQLANRAAQTEASVLILGESGTGKERLAQFIHQASDRADKPFIAVNCAAIPEHMLEAMLFGYNKGAFTGAVNQQIGKFEAANGGTILLDEISELPLALQAKLLRVLQEREVERLGSNSRIKLDIRVIAASNKNLRSQVEQGLFREDLFYRLDVLPLSWPALRERRDDILPLAEFFINKYGNGKYRLSRGAADVMLQYNWPGNVRELENIMQRALVMARGIELQIADLNLPQCHPQAAAICASLLKQSKKDAEFDYILNVLNKFNGHRTRTAQALGVSTRALRYKIAAMREHGVDIDALAS</sequence>
<evidence type="ECO:0000259" key="8">
    <source>
        <dbReference type="PROSITE" id="PS50110"/>
    </source>
</evidence>
<evidence type="ECO:0000256" key="6">
    <source>
        <dbReference type="PROSITE-ProRule" id="PRU00169"/>
    </source>
</evidence>
<dbReference type="InterPro" id="IPR025662">
    <property type="entry name" value="Sigma_54_int_dom_ATP-bd_1"/>
</dbReference>
<dbReference type="SUPFAM" id="SSF46689">
    <property type="entry name" value="Homeodomain-like"/>
    <property type="match status" value="1"/>
</dbReference>
<dbReference type="Pfam" id="PF25601">
    <property type="entry name" value="AAA_lid_14"/>
    <property type="match status" value="1"/>
</dbReference>
<dbReference type="SUPFAM" id="SSF52172">
    <property type="entry name" value="CheY-like"/>
    <property type="match status" value="1"/>
</dbReference>
<dbReference type="InterPro" id="IPR025943">
    <property type="entry name" value="Sigma_54_int_dom_ATP-bd_2"/>
</dbReference>
<dbReference type="AlphaFoldDB" id="A0A7Y5EL73"/>
<dbReference type="PROSITE" id="PS50045">
    <property type="entry name" value="SIGMA54_INTERACT_4"/>
    <property type="match status" value="1"/>
</dbReference>
<dbReference type="GO" id="GO:0006355">
    <property type="term" value="P:regulation of DNA-templated transcription"/>
    <property type="evidence" value="ECO:0007669"/>
    <property type="project" value="InterPro"/>
</dbReference>
<evidence type="ECO:0000256" key="5">
    <source>
        <dbReference type="ARBA" id="ARBA00023163"/>
    </source>
</evidence>
<evidence type="ECO:0000256" key="1">
    <source>
        <dbReference type="ARBA" id="ARBA00022741"/>
    </source>
</evidence>
<evidence type="ECO:0000256" key="4">
    <source>
        <dbReference type="ARBA" id="ARBA00023125"/>
    </source>
</evidence>
<dbReference type="GO" id="GO:0005524">
    <property type="term" value="F:ATP binding"/>
    <property type="evidence" value="ECO:0007669"/>
    <property type="project" value="UniProtKB-KW"/>
</dbReference>
<gene>
    <name evidence="9" type="ORF">HRH59_10070</name>
</gene>
<dbReference type="InterPro" id="IPR025944">
    <property type="entry name" value="Sigma_54_int_dom_CS"/>
</dbReference>
<dbReference type="PROSITE" id="PS00675">
    <property type="entry name" value="SIGMA54_INTERACT_1"/>
    <property type="match status" value="1"/>
</dbReference>
<dbReference type="Pfam" id="PF00072">
    <property type="entry name" value="Response_reg"/>
    <property type="match status" value="1"/>
</dbReference>
<dbReference type="PROSITE" id="PS00688">
    <property type="entry name" value="SIGMA54_INTERACT_3"/>
    <property type="match status" value="1"/>
</dbReference>
<dbReference type="Pfam" id="PF00158">
    <property type="entry name" value="Sigma54_activat"/>
    <property type="match status" value="1"/>
</dbReference>
<dbReference type="CDD" id="cd00156">
    <property type="entry name" value="REC"/>
    <property type="match status" value="1"/>
</dbReference>
<organism evidence="9 10">
    <name type="scientific">Rheinheimera lutimaris</name>
    <dbReference type="NCBI Taxonomy" id="2740584"/>
    <lineage>
        <taxon>Bacteria</taxon>
        <taxon>Pseudomonadati</taxon>
        <taxon>Pseudomonadota</taxon>
        <taxon>Gammaproteobacteria</taxon>
        <taxon>Chromatiales</taxon>
        <taxon>Chromatiaceae</taxon>
        <taxon>Rheinheimera</taxon>
    </lineage>
</organism>
<dbReference type="InterPro" id="IPR002078">
    <property type="entry name" value="Sigma_54_int"/>
</dbReference>
<evidence type="ECO:0000256" key="3">
    <source>
        <dbReference type="ARBA" id="ARBA00023015"/>
    </source>
</evidence>
<comment type="caution">
    <text evidence="9">The sequence shown here is derived from an EMBL/GenBank/DDBJ whole genome shotgun (WGS) entry which is preliminary data.</text>
</comment>
<feature type="domain" description="Sigma-54 factor interaction" evidence="7">
    <location>
        <begin position="128"/>
        <end position="353"/>
    </location>
</feature>
<dbReference type="PROSITE" id="PS50110">
    <property type="entry name" value="RESPONSE_REGULATORY"/>
    <property type="match status" value="1"/>
</dbReference>
<dbReference type="SMART" id="SM00382">
    <property type="entry name" value="AAA"/>
    <property type="match status" value="1"/>
</dbReference>
<keyword evidence="6" id="KW-0597">Phosphoprotein</keyword>
<dbReference type="RefSeq" id="WP_173501141.1">
    <property type="nucleotide sequence ID" value="NZ_JABSOD010000008.1"/>
</dbReference>
<evidence type="ECO:0000313" key="9">
    <source>
        <dbReference type="EMBL" id="NRQ42898.1"/>
    </source>
</evidence>
<dbReference type="InterPro" id="IPR003593">
    <property type="entry name" value="AAA+_ATPase"/>
</dbReference>
<evidence type="ECO:0000313" key="10">
    <source>
        <dbReference type="Proteomes" id="UP000523161"/>
    </source>
</evidence>
<keyword evidence="4" id="KW-0238">DNA-binding</keyword>
<dbReference type="Gene3D" id="3.40.50.300">
    <property type="entry name" value="P-loop containing nucleotide triphosphate hydrolases"/>
    <property type="match status" value="1"/>
</dbReference>
<dbReference type="InterPro" id="IPR009057">
    <property type="entry name" value="Homeodomain-like_sf"/>
</dbReference>
<keyword evidence="10" id="KW-1185">Reference proteome</keyword>
<dbReference type="InterPro" id="IPR058031">
    <property type="entry name" value="AAA_lid_NorR"/>
</dbReference>
<feature type="domain" description="Response regulatory" evidence="8">
    <location>
        <begin position="1"/>
        <end position="119"/>
    </location>
</feature>
<dbReference type="Gene3D" id="1.10.8.60">
    <property type="match status" value="1"/>
</dbReference>
<keyword evidence="5" id="KW-0804">Transcription</keyword>
<dbReference type="FunFam" id="3.40.50.300:FF:000006">
    <property type="entry name" value="DNA-binding transcriptional regulator NtrC"/>
    <property type="match status" value="1"/>
</dbReference>
<evidence type="ECO:0000256" key="2">
    <source>
        <dbReference type="ARBA" id="ARBA00022840"/>
    </source>
</evidence>
<proteinExistence type="predicted"/>
<dbReference type="Proteomes" id="UP000523161">
    <property type="component" value="Unassembled WGS sequence"/>
</dbReference>
<dbReference type="InterPro" id="IPR011006">
    <property type="entry name" value="CheY-like_superfamily"/>
</dbReference>
<dbReference type="GO" id="GO:0043565">
    <property type="term" value="F:sequence-specific DNA binding"/>
    <property type="evidence" value="ECO:0007669"/>
    <property type="project" value="InterPro"/>
</dbReference>
<dbReference type="SUPFAM" id="SSF52540">
    <property type="entry name" value="P-loop containing nucleoside triphosphate hydrolases"/>
    <property type="match status" value="1"/>
</dbReference>
<dbReference type="GO" id="GO:0000160">
    <property type="term" value="P:phosphorelay signal transduction system"/>
    <property type="evidence" value="ECO:0007669"/>
    <property type="project" value="InterPro"/>
</dbReference>
<dbReference type="Gene3D" id="3.40.50.2300">
    <property type="match status" value="1"/>
</dbReference>
<keyword evidence="1" id="KW-0547">Nucleotide-binding</keyword>
<dbReference type="InterPro" id="IPR002197">
    <property type="entry name" value="HTH_Fis"/>
</dbReference>
<accession>A0A7Y5EL73</accession>
<dbReference type="PANTHER" id="PTHR32071:SF21">
    <property type="entry name" value="TRANSCRIPTIONAL REGULATORY PROTEIN FLGR"/>
    <property type="match status" value="1"/>
</dbReference>
<keyword evidence="2" id="KW-0067">ATP-binding</keyword>
<dbReference type="CDD" id="cd00009">
    <property type="entry name" value="AAA"/>
    <property type="match status" value="1"/>
</dbReference>
<dbReference type="InterPro" id="IPR001789">
    <property type="entry name" value="Sig_transdc_resp-reg_receiver"/>
</dbReference>
<reference evidence="9 10" key="1">
    <citation type="submission" date="2020-06" db="EMBL/GenBank/DDBJ databases">
        <title>Rheinheimera sp. nov., a marine bacterium isolated from coastal.</title>
        <authorList>
            <person name="Yu Q."/>
            <person name="Qi Y."/>
            <person name="Pu J."/>
        </authorList>
    </citation>
    <scope>NUCLEOTIDE SEQUENCE [LARGE SCALE GENOMIC DNA]</scope>
    <source>
        <strain evidence="9 10">YQF-2</strain>
    </source>
</reference>
<feature type="modified residue" description="4-aspartylphosphate" evidence="6">
    <location>
        <position position="54"/>
    </location>
</feature>
<dbReference type="PROSITE" id="PS00676">
    <property type="entry name" value="SIGMA54_INTERACT_2"/>
    <property type="match status" value="1"/>
</dbReference>
<protein>
    <submittedName>
        <fullName evidence="9">Sigma-54-dependent Fis family transcriptional regulator</fullName>
    </submittedName>
</protein>
<dbReference type="InterPro" id="IPR027417">
    <property type="entry name" value="P-loop_NTPase"/>
</dbReference>
<dbReference type="Pfam" id="PF02954">
    <property type="entry name" value="HTH_8"/>
    <property type="match status" value="1"/>
</dbReference>
<evidence type="ECO:0000259" key="7">
    <source>
        <dbReference type="PROSITE" id="PS50045"/>
    </source>
</evidence>
<keyword evidence="3" id="KW-0805">Transcription regulation</keyword>
<dbReference type="PANTHER" id="PTHR32071">
    <property type="entry name" value="TRANSCRIPTIONAL REGULATORY PROTEIN"/>
    <property type="match status" value="1"/>
</dbReference>
<dbReference type="EMBL" id="JABSOD010000008">
    <property type="protein sequence ID" value="NRQ42898.1"/>
    <property type="molecule type" value="Genomic_DNA"/>
</dbReference>
<dbReference type="Gene3D" id="1.10.10.60">
    <property type="entry name" value="Homeodomain-like"/>
    <property type="match status" value="1"/>
</dbReference>